<dbReference type="RefSeq" id="WP_035726363.1">
    <property type="nucleotide sequence ID" value="NZ_BAVS01000063.1"/>
</dbReference>
<sequence length="165" mass="19171">MKLHPLFCNSTTEINERISITWGVPWKKGELNSVNHLMLQNKNKQNIALQSQIQAYWPDGSVKWTKHSANLFKKELDGLELTNANQQGSQQPGTMIVKKKNGWQVETGRMTCFIPIKGENWIEEITVDQKLLIKRGKLVLQLEEHKQLHDQWWTREVEGTVRSIL</sequence>
<evidence type="ECO:0000259" key="1">
    <source>
        <dbReference type="Pfam" id="PF19501"/>
    </source>
</evidence>
<organism evidence="3 4">
    <name type="scientific">Gracilibacillus boraciitolerans JCM 21714</name>
    <dbReference type="NCBI Taxonomy" id="1298598"/>
    <lineage>
        <taxon>Bacteria</taxon>
        <taxon>Bacillati</taxon>
        <taxon>Bacillota</taxon>
        <taxon>Bacilli</taxon>
        <taxon>Bacillales</taxon>
        <taxon>Bacillaceae</taxon>
        <taxon>Gracilibacillus</taxon>
    </lineage>
</organism>
<evidence type="ECO:0000313" key="3">
    <source>
        <dbReference type="EMBL" id="GAE95467.1"/>
    </source>
</evidence>
<protein>
    <submittedName>
        <fullName evidence="3">Uncharacterized protein</fullName>
    </submittedName>
</protein>
<comment type="caution">
    <text evidence="3">The sequence shown here is derived from an EMBL/GenBank/DDBJ whole genome shotgun (WGS) entry which is preliminary data.</text>
</comment>
<reference evidence="3 4" key="1">
    <citation type="journal article" date="2014" name="Genome Announc.">
        <title>Draft Genome Sequence of the Boron-Tolerant and Moderately Halotolerant Bacterium Gracilibacillus boraciitolerans JCM 21714T.</title>
        <authorList>
            <person name="Ahmed I."/>
            <person name="Oshima K."/>
            <person name="Suda W."/>
            <person name="Kitamura K."/>
            <person name="Iida T."/>
            <person name="Ohmori Y."/>
            <person name="Fujiwara T."/>
            <person name="Hattori M."/>
            <person name="Ohkuma M."/>
        </authorList>
    </citation>
    <scope>NUCLEOTIDE SEQUENCE [LARGE SCALE GENOMIC DNA]</scope>
    <source>
        <strain evidence="3 4">JCM 21714</strain>
    </source>
</reference>
<dbReference type="AlphaFoldDB" id="W4VQG7"/>
<dbReference type="EMBL" id="BAVS01000063">
    <property type="protein sequence ID" value="GAE95467.1"/>
    <property type="molecule type" value="Genomic_DNA"/>
</dbReference>
<evidence type="ECO:0000313" key="4">
    <source>
        <dbReference type="Proteomes" id="UP000019102"/>
    </source>
</evidence>
<proteinExistence type="predicted"/>
<dbReference type="PANTHER" id="PTHR40081:SF1">
    <property type="entry name" value="TAT PATHWAY SIGNAL SEQUENCE DOMAIN PROTEIN"/>
    <property type="match status" value="1"/>
</dbReference>
<dbReference type="PANTHER" id="PTHR40081">
    <property type="entry name" value="CONCANAVALIN A-LIKE LECTIN/GLUCANASE"/>
    <property type="match status" value="1"/>
</dbReference>
<gene>
    <name evidence="3" type="ORF">JCM21714_4711</name>
</gene>
<name>W4VQG7_9BACI</name>
<dbReference type="STRING" id="1298598.JCM21714_4711"/>
<dbReference type="OrthoDB" id="262615at2"/>
<dbReference type="Pfam" id="PF19501">
    <property type="entry name" value="PcRGLX_1st"/>
    <property type="match status" value="1"/>
</dbReference>
<dbReference type="InterPro" id="IPR048330">
    <property type="entry name" value="PcRGLX/YetA_2nd"/>
</dbReference>
<dbReference type="InterPro" id="IPR045793">
    <property type="entry name" value="PcRGLX/YetA-like"/>
</dbReference>
<feature type="domain" description="PcRGLX/YetA-like N-terminal RIFT barrel" evidence="1">
    <location>
        <begin position="17"/>
        <end position="81"/>
    </location>
</feature>
<dbReference type="Proteomes" id="UP000019102">
    <property type="component" value="Unassembled WGS sequence"/>
</dbReference>
<keyword evidence="4" id="KW-1185">Reference proteome</keyword>
<accession>W4VQG7</accession>
<dbReference type="InterPro" id="IPR048329">
    <property type="entry name" value="PcRGLX_1st"/>
</dbReference>
<dbReference type="Pfam" id="PF21345">
    <property type="entry name" value="PcRGLX_2nd"/>
    <property type="match status" value="1"/>
</dbReference>
<feature type="domain" description="PcRGLX/YetA-like central beta-sandwich" evidence="2">
    <location>
        <begin position="96"/>
        <end position="163"/>
    </location>
</feature>
<evidence type="ECO:0000259" key="2">
    <source>
        <dbReference type="Pfam" id="PF21345"/>
    </source>
</evidence>